<comment type="caution">
    <text evidence="2">The sequence shown here is derived from an EMBL/GenBank/DDBJ whole genome shotgun (WGS) entry which is preliminary data.</text>
</comment>
<accession>A0A4S4M483</accession>
<dbReference type="AlphaFoldDB" id="A0A4S4M483"/>
<evidence type="ECO:0000313" key="3">
    <source>
        <dbReference type="Proteomes" id="UP000310158"/>
    </source>
</evidence>
<dbReference type="OrthoDB" id="2649950at2759"/>
<organism evidence="2 3">
    <name type="scientific">Bondarzewia mesenterica</name>
    <dbReference type="NCBI Taxonomy" id="1095465"/>
    <lineage>
        <taxon>Eukaryota</taxon>
        <taxon>Fungi</taxon>
        <taxon>Dikarya</taxon>
        <taxon>Basidiomycota</taxon>
        <taxon>Agaricomycotina</taxon>
        <taxon>Agaricomycetes</taxon>
        <taxon>Russulales</taxon>
        <taxon>Bondarzewiaceae</taxon>
        <taxon>Bondarzewia</taxon>
    </lineage>
</organism>
<name>A0A4S4M483_9AGAM</name>
<evidence type="ECO:0000256" key="1">
    <source>
        <dbReference type="SAM" id="MobiDB-lite"/>
    </source>
</evidence>
<gene>
    <name evidence="2" type="ORF">EW146_g1448</name>
</gene>
<reference evidence="2 3" key="1">
    <citation type="submission" date="2019-02" db="EMBL/GenBank/DDBJ databases">
        <title>Genome sequencing of the rare red list fungi Bondarzewia mesenterica.</title>
        <authorList>
            <person name="Buettner E."/>
            <person name="Kellner H."/>
        </authorList>
    </citation>
    <scope>NUCLEOTIDE SEQUENCE [LARGE SCALE GENOMIC DNA]</scope>
    <source>
        <strain evidence="2 3">DSM 108281</strain>
    </source>
</reference>
<proteinExistence type="predicted"/>
<feature type="region of interest" description="Disordered" evidence="1">
    <location>
        <begin position="1"/>
        <end position="48"/>
    </location>
</feature>
<feature type="region of interest" description="Disordered" evidence="1">
    <location>
        <begin position="520"/>
        <end position="546"/>
    </location>
</feature>
<dbReference type="EMBL" id="SGPL01000036">
    <property type="protein sequence ID" value="THH19775.1"/>
    <property type="molecule type" value="Genomic_DNA"/>
</dbReference>
<evidence type="ECO:0000313" key="2">
    <source>
        <dbReference type="EMBL" id="THH19775.1"/>
    </source>
</evidence>
<dbReference type="Proteomes" id="UP000310158">
    <property type="component" value="Unassembled WGS sequence"/>
</dbReference>
<sequence>MSGRPARDVSTEICSSLPVINGSRLSRPEAWEPEAGSSESDAESSSIQRRGLKFLTTHSSDPYAQDNASAFQVTQFQVWTGNGDFHIDDVRSHSKDAAAVTIIPADGTDPDDTDPDDAHSCMISVNCEGPRDAGHVEGEAVGTWPDCKDTATTLMAFDYPVSRESSSDKEYLRSLSIVHTNVVIDPPNPAVAPYIVITPPPRDSLWEAYNAWFHNSVGQQCDGYLNVAPVSMQIERNPSQEFAVPIAQPTLPFQEETTNARIGLPVFSRSLFNRMTNVACMEYLDARKAKLLNALYRHCYKSSANSAAYRAYTFTANPSSALVSWLKSKPLSWTDPADALLLDMRRYLGVTIYESLTPCTTPHIAIVDEASANPWIAWSNGTLPQGSEDGKWLTVSLWYYGPSPEYVSLDEKLEECSYQPESRPETPVPVTPQMPVCTGQRALFGSHHGRPVQVDVHEVPDESPDGLSFEEGFRARAREHSEHCCDPLFFAPTDDFAQTRVYDIDLGDEEEVVCLRSAEPSPSFSSVSYSDVEGSSNPELYEDEEGLPPLDEWYTSIARRTSMTLVS</sequence>
<feature type="compositionally biased region" description="Basic and acidic residues" evidence="1">
    <location>
        <begin position="1"/>
        <end position="10"/>
    </location>
</feature>
<feature type="compositionally biased region" description="Low complexity" evidence="1">
    <location>
        <begin position="520"/>
        <end position="536"/>
    </location>
</feature>
<keyword evidence="3" id="KW-1185">Reference proteome</keyword>
<feature type="compositionally biased region" description="Low complexity" evidence="1">
    <location>
        <begin position="33"/>
        <end position="46"/>
    </location>
</feature>
<protein>
    <submittedName>
        <fullName evidence="2">Uncharacterized protein</fullName>
    </submittedName>
</protein>